<dbReference type="RefSeq" id="WP_184707651.1">
    <property type="nucleotide sequence ID" value="NZ_JACHBG010000011.1"/>
</dbReference>
<dbReference type="GO" id="GO:0046421">
    <property type="term" value="F:methylisocitrate lyase activity"/>
    <property type="evidence" value="ECO:0007669"/>
    <property type="project" value="UniProtKB-EC"/>
</dbReference>
<evidence type="ECO:0000313" key="2">
    <source>
        <dbReference type="Proteomes" id="UP000565576"/>
    </source>
</evidence>
<dbReference type="InterPro" id="IPR015813">
    <property type="entry name" value="Pyrv/PenolPyrv_kinase-like_dom"/>
</dbReference>
<dbReference type="Gene3D" id="3.20.20.60">
    <property type="entry name" value="Phosphoenolpyruvate-binding domains"/>
    <property type="match status" value="1"/>
</dbReference>
<dbReference type="AlphaFoldDB" id="A0A7X0IU35"/>
<reference evidence="1 2" key="1">
    <citation type="submission" date="2020-08" db="EMBL/GenBank/DDBJ databases">
        <title>Genomic Encyclopedia of Type Strains, Phase IV (KMG-V): Genome sequencing to study the core and pangenomes of soil and plant-associated prokaryotes.</title>
        <authorList>
            <person name="Whitman W."/>
        </authorList>
    </citation>
    <scope>NUCLEOTIDE SEQUENCE [LARGE SCALE GENOMIC DNA]</scope>
    <source>
        <strain evidence="1 2">SEMIA 4060</strain>
    </source>
</reference>
<protein>
    <submittedName>
        <fullName evidence="1">Methylisocitrate lyase</fullName>
        <ecNumber evidence="1">4.1.3.30</ecNumber>
    </submittedName>
</protein>
<dbReference type="PANTHER" id="PTHR42905:SF5">
    <property type="entry name" value="CARBOXYVINYL-CARBOXYPHOSPHONATE PHOSPHORYLMUTASE, CHLOROPLASTIC"/>
    <property type="match status" value="1"/>
</dbReference>
<dbReference type="PANTHER" id="PTHR42905">
    <property type="entry name" value="PHOSPHOENOLPYRUVATE CARBOXYLASE"/>
    <property type="match status" value="1"/>
</dbReference>
<gene>
    <name evidence="1" type="ORF">GGD46_004414</name>
</gene>
<comment type="caution">
    <text evidence="1">The sequence shown here is derived from an EMBL/GenBank/DDBJ whole genome shotgun (WGS) entry which is preliminary data.</text>
</comment>
<dbReference type="Proteomes" id="UP000565576">
    <property type="component" value="Unassembled WGS sequence"/>
</dbReference>
<dbReference type="CDD" id="cd00377">
    <property type="entry name" value="ICL_PEPM"/>
    <property type="match status" value="1"/>
</dbReference>
<dbReference type="InterPro" id="IPR039556">
    <property type="entry name" value="ICL/PEPM"/>
</dbReference>
<dbReference type="InterPro" id="IPR040442">
    <property type="entry name" value="Pyrv_kinase-like_dom_sf"/>
</dbReference>
<keyword evidence="1" id="KW-0456">Lyase</keyword>
<accession>A0A7X0IU35</accession>
<sequence length="289" mass="30185">MSKCHILHDLIQQRTALPVPGVYDAFSALLVEQAGFEACQVSGFGVAAAALGLPDIGILSMRDQISAVQAIANAVSIPVMADGDTGFGNALNTYHTVRLMEAAGAAGINIEDQTFPKRCGHMNDKSVIPTSEMVQKIRAAVAARKDPHFVINARTDAFATDGLGAAIKRANIYLEAGATLVFVEAPGSYDDIATIVAQVRGLVSINMVGAPGGKTPSVNLADLRCLGVARVSFPGLTLSSAGAAMQRALEALIRDGDIGRIAQDLMPFDQVTALVGLPGERAREQEFAA</sequence>
<evidence type="ECO:0000313" key="1">
    <source>
        <dbReference type="EMBL" id="MBB6487114.1"/>
    </source>
</evidence>
<dbReference type="EMBL" id="JACHBG010000011">
    <property type="protein sequence ID" value="MBB6487114.1"/>
    <property type="molecule type" value="Genomic_DNA"/>
</dbReference>
<proteinExistence type="predicted"/>
<dbReference type="InterPro" id="IPR018523">
    <property type="entry name" value="Isocitrate_lyase_ph_CS"/>
</dbReference>
<dbReference type="Pfam" id="PF13714">
    <property type="entry name" value="PEP_mutase"/>
    <property type="match status" value="1"/>
</dbReference>
<organism evidence="1 2">
    <name type="scientific">Rhizobium lusitanum</name>
    <dbReference type="NCBI Taxonomy" id="293958"/>
    <lineage>
        <taxon>Bacteria</taxon>
        <taxon>Pseudomonadati</taxon>
        <taxon>Pseudomonadota</taxon>
        <taxon>Alphaproteobacteria</taxon>
        <taxon>Hyphomicrobiales</taxon>
        <taxon>Rhizobiaceae</taxon>
        <taxon>Rhizobium/Agrobacterium group</taxon>
        <taxon>Rhizobium</taxon>
    </lineage>
</organism>
<name>A0A7X0IU35_9HYPH</name>
<dbReference type="PROSITE" id="PS00161">
    <property type="entry name" value="ISOCITRATE_LYASE"/>
    <property type="match status" value="1"/>
</dbReference>
<dbReference type="SUPFAM" id="SSF51621">
    <property type="entry name" value="Phosphoenolpyruvate/pyruvate domain"/>
    <property type="match status" value="1"/>
</dbReference>
<dbReference type="EC" id="4.1.3.30" evidence="1"/>